<comment type="caution">
    <text evidence="3">The sequence shown here is derived from an EMBL/GenBank/DDBJ whole genome shotgun (WGS) entry which is preliminary data.</text>
</comment>
<reference evidence="3 4" key="1">
    <citation type="submission" date="2015-01" db="EMBL/GenBank/DDBJ databases">
        <title>Evolution of Trichinella species and genotypes.</title>
        <authorList>
            <person name="Korhonen P.K."/>
            <person name="Edoardo P."/>
            <person name="Giuseppe L.R."/>
            <person name="Gasser R.B."/>
        </authorList>
    </citation>
    <scope>NUCLEOTIDE SEQUENCE [LARGE SCALE GENOMIC DNA]</scope>
    <source>
        <strain evidence="3">ISS1980</strain>
    </source>
</reference>
<evidence type="ECO:0000313" key="3">
    <source>
        <dbReference type="EMBL" id="KRZ68436.1"/>
    </source>
</evidence>
<dbReference type="Proteomes" id="UP000054843">
    <property type="component" value="Unassembled WGS sequence"/>
</dbReference>
<protein>
    <submittedName>
        <fullName evidence="3">Uncharacterized protein</fullName>
    </submittedName>
</protein>
<gene>
    <name evidence="3" type="ORF">T10_515</name>
    <name evidence="2" type="ORF">T10_9822</name>
</gene>
<proteinExistence type="predicted"/>
<accession>A0A0V1M9B2</accession>
<dbReference type="EMBL" id="JYDO01000165">
    <property type="protein sequence ID" value="KRZ68436.1"/>
    <property type="molecule type" value="Genomic_DNA"/>
</dbReference>
<evidence type="ECO:0000313" key="2">
    <source>
        <dbReference type="EMBL" id="KRZ65236.1"/>
    </source>
</evidence>
<keyword evidence="1" id="KW-0732">Signal</keyword>
<name>A0A0V1M9B2_9BILA</name>
<dbReference type="AlphaFoldDB" id="A0A0V1M9B2"/>
<evidence type="ECO:0000313" key="4">
    <source>
        <dbReference type="Proteomes" id="UP000054843"/>
    </source>
</evidence>
<feature type="chain" id="PRO_5007439016" evidence="1">
    <location>
        <begin position="24"/>
        <end position="85"/>
    </location>
</feature>
<keyword evidence="4" id="KW-1185">Reference proteome</keyword>
<evidence type="ECO:0000256" key="1">
    <source>
        <dbReference type="SAM" id="SignalP"/>
    </source>
</evidence>
<feature type="signal peptide" evidence="1">
    <location>
        <begin position="1"/>
        <end position="23"/>
    </location>
</feature>
<sequence>MQNFSRCIMISSLKFLPVTVVSQLVIGVVQENNFAQTSDFRQHVPPNETVSGAKSASEKMIRIRLGESNNLNEFLEKMDAIGLKK</sequence>
<dbReference type="EMBL" id="JYDO01000440">
    <property type="protein sequence ID" value="KRZ65236.1"/>
    <property type="molecule type" value="Genomic_DNA"/>
</dbReference>
<organism evidence="3 4">
    <name type="scientific">Trichinella papuae</name>
    <dbReference type="NCBI Taxonomy" id="268474"/>
    <lineage>
        <taxon>Eukaryota</taxon>
        <taxon>Metazoa</taxon>
        <taxon>Ecdysozoa</taxon>
        <taxon>Nematoda</taxon>
        <taxon>Enoplea</taxon>
        <taxon>Dorylaimia</taxon>
        <taxon>Trichinellida</taxon>
        <taxon>Trichinellidae</taxon>
        <taxon>Trichinella</taxon>
    </lineage>
</organism>